<dbReference type="EMBL" id="CASHTH010001576">
    <property type="protein sequence ID" value="CAI8016938.1"/>
    <property type="molecule type" value="Genomic_DNA"/>
</dbReference>
<proteinExistence type="predicted"/>
<dbReference type="InterPro" id="IPR011050">
    <property type="entry name" value="Pectin_lyase_fold/virulence"/>
</dbReference>
<keyword evidence="7" id="KW-0998">Cell outer membrane</keyword>
<evidence type="ECO:0000256" key="4">
    <source>
        <dbReference type="ARBA" id="ARBA00022525"/>
    </source>
</evidence>
<feature type="transmembrane region" description="Helical" evidence="8">
    <location>
        <begin position="1102"/>
        <end position="1121"/>
    </location>
</feature>
<keyword evidence="4" id="KW-0964">Secreted</keyword>
<feature type="transmembrane region" description="Helical" evidence="8">
    <location>
        <begin position="1077"/>
        <end position="1096"/>
    </location>
</feature>
<evidence type="ECO:0000313" key="10">
    <source>
        <dbReference type="Proteomes" id="UP001174909"/>
    </source>
</evidence>
<dbReference type="InterPro" id="IPR006626">
    <property type="entry name" value="PbH1"/>
</dbReference>
<keyword evidence="6 8" id="KW-0472">Membrane</keyword>
<dbReference type="SMART" id="SM00710">
    <property type="entry name" value="PbH1"/>
    <property type="match status" value="8"/>
</dbReference>
<feature type="transmembrane region" description="Helical" evidence="8">
    <location>
        <begin position="933"/>
        <end position="952"/>
    </location>
</feature>
<evidence type="ECO:0000256" key="1">
    <source>
        <dbReference type="ARBA" id="ARBA00004196"/>
    </source>
</evidence>
<protein>
    <submittedName>
        <fullName evidence="9">Uncharacterized protein</fullName>
    </submittedName>
</protein>
<dbReference type="NCBIfam" id="TIGR01376">
    <property type="entry name" value="POMP_repeat"/>
    <property type="match status" value="1"/>
</dbReference>
<evidence type="ECO:0000313" key="9">
    <source>
        <dbReference type="EMBL" id="CAI8016938.1"/>
    </source>
</evidence>
<evidence type="ECO:0000256" key="6">
    <source>
        <dbReference type="ARBA" id="ARBA00023136"/>
    </source>
</evidence>
<accession>A0AA35RU64</accession>
<keyword evidence="8" id="KW-0812">Transmembrane</keyword>
<feature type="transmembrane region" description="Helical" evidence="8">
    <location>
        <begin position="1133"/>
        <end position="1153"/>
    </location>
</feature>
<feature type="transmembrane region" description="Helical" evidence="8">
    <location>
        <begin position="1159"/>
        <end position="1180"/>
    </location>
</feature>
<feature type="transmembrane region" description="Helical" evidence="8">
    <location>
        <begin position="1019"/>
        <end position="1042"/>
    </location>
</feature>
<reference evidence="9" key="1">
    <citation type="submission" date="2023-03" db="EMBL/GenBank/DDBJ databases">
        <authorList>
            <person name="Steffen K."/>
            <person name="Cardenas P."/>
        </authorList>
    </citation>
    <scope>NUCLEOTIDE SEQUENCE</scope>
</reference>
<comment type="subcellular location">
    <subcellularLocation>
        <location evidence="1">Cell envelope</location>
    </subcellularLocation>
    <subcellularLocation>
        <location evidence="2">Cell outer membrane</location>
    </subcellularLocation>
    <subcellularLocation>
        <location evidence="3">Secreted</location>
    </subcellularLocation>
</comment>
<keyword evidence="10" id="KW-1185">Reference proteome</keyword>
<dbReference type="InterPro" id="IPR003368">
    <property type="entry name" value="POMP_repeat"/>
</dbReference>
<evidence type="ECO:0000256" key="5">
    <source>
        <dbReference type="ARBA" id="ARBA00022729"/>
    </source>
</evidence>
<keyword evidence="5" id="KW-0732">Signal</keyword>
<name>A0AA35RU64_GEOBA</name>
<evidence type="ECO:0000256" key="2">
    <source>
        <dbReference type="ARBA" id="ARBA00004442"/>
    </source>
</evidence>
<sequence>MLVTLLSFSSQQEPLAVCYVKPADNTTCPSYLCYTLQQYAEKQQSVASQCRLGRSNTVYRFLDGGKHELFNNITLNFSSSESIFLLGNWVEGTHRVSHAEINCKSSGGFLFQYASNIVINNLTFTECGHWFNHITVQATLAFHNVLNVSLSDTIVRSGTGYGLYALCAMGSVEVEYSEFSFNKGTDEIEGGNAGFLYANCTDTPTLLSIRYSHFLNGSSNCTNSLATGLFVYVWTNGVNVEIDNITAVGNSGGKHAIGGNVLLILRNRTRIINNWIVVKNSYIAEGRAYTGGGMDISILTTPQYDSPPRVSDYGATNWTKAEVLAPEVVTVINTQFVGNIAGHQGGGLYLITHEDPGIFSPIARVTIQDCLFTRNTLKSDSGGGVALHLNNHPVFAYLNHSNPQFYTSLVNCTIEENFLDSETGIGDVVFTASSAVFVVLKPSGVLIEDSRISNNNCTGVSTVKSAVMFAGKVTISGNSAINGGGIILCDGGLLLFRAFTTLIIEDNSAKHAGGGIYAEDSCLQSEPICFFQLDIAIYRDASLNATIHVEMINNTAVYAGSAIFGGSVVYCLLLPQLEPDLNITGGQMFEQLFEIVHPPLDLSPVSSNPFRVCFCSQNHSWPDCSNRSIRREVYPGEKLSVFVFTVGQANGVAAHTVSALLKNNNSKLADQNKLQDTYKSNCTRLNYTVFSRQPSEVISLQVNQLSGISSEASRRGIAKVNVTLKPCPIGFTVTANPPPRGRPTWIGCYALSRNFSFSVTNQTTGISSSDGYGIRYQPHCPYDFCKDKSVNISTGPRLPDFQSNAQCAYHRAGVLCGACEPGYSLILGNSECRRCTSENLSLFIVFAVAGLLLVLLIILTDLGVSSGSLSGLIFYANLVQVNSSDFFGKYVSEDRRVYLCSIFISWLNLDFGIKRCFYDGMDAYVKTWLQFAFPLYVWGIAGLIILLSRRFPSRYIAGRSPAKLLAALFLVSYAKLLRTIIHALSYVTLFQHATDNRELESKLLWREDGNLGYLQGKHIPLFVVAVGFGLVTLPYALVLFSLQWLQKCSHLRLCSWVGRLKPVFDAYTAPYKSHCRFWTGWLLLVRVVVFLTFASPHTHSTLRLSLILTTCVVVQTIAWSFHGVFRSKYNDTINSVFFLNLGLFAAATSYTYTNNGSHQPAAILTSVSISFALFVFVLLYHTLSQARVTKAWRRLEAWMKNKREMQYLRGAWKRMRPERDPCTGTTCVSVQKKERVTQTVVDLFNVQYREPLINSPTASYGTSGDTIN</sequence>
<evidence type="ECO:0000256" key="8">
    <source>
        <dbReference type="SAM" id="Phobius"/>
    </source>
</evidence>
<gene>
    <name evidence="9" type="ORF">GBAR_LOCUS10349</name>
</gene>
<evidence type="ECO:0000256" key="7">
    <source>
        <dbReference type="ARBA" id="ARBA00023237"/>
    </source>
</evidence>
<dbReference type="Proteomes" id="UP001174909">
    <property type="component" value="Unassembled WGS sequence"/>
</dbReference>
<comment type="caution">
    <text evidence="9">The sequence shown here is derived from an EMBL/GenBank/DDBJ whole genome shotgun (WGS) entry which is preliminary data.</text>
</comment>
<dbReference type="GO" id="GO:0005576">
    <property type="term" value="C:extracellular region"/>
    <property type="evidence" value="ECO:0007669"/>
    <property type="project" value="UniProtKB-SubCell"/>
</dbReference>
<dbReference type="SUPFAM" id="SSF51126">
    <property type="entry name" value="Pectin lyase-like"/>
    <property type="match status" value="2"/>
</dbReference>
<feature type="transmembrane region" description="Helical" evidence="8">
    <location>
        <begin position="840"/>
        <end position="859"/>
    </location>
</feature>
<evidence type="ECO:0000256" key="3">
    <source>
        <dbReference type="ARBA" id="ARBA00004613"/>
    </source>
</evidence>
<feature type="transmembrane region" description="Helical" evidence="8">
    <location>
        <begin position="964"/>
        <end position="987"/>
    </location>
</feature>
<dbReference type="AlphaFoldDB" id="A0AA35RU64"/>
<keyword evidence="8" id="KW-1133">Transmembrane helix</keyword>
<organism evidence="9 10">
    <name type="scientific">Geodia barretti</name>
    <name type="common">Barrett's horny sponge</name>
    <dbReference type="NCBI Taxonomy" id="519541"/>
    <lineage>
        <taxon>Eukaryota</taxon>
        <taxon>Metazoa</taxon>
        <taxon>Porifera</taxon>
        <taxon>Demospongiae</taxon>
        <taxon>Heteroscleromorpha</taxon>
        <taxon>Tetractinellida</taxon>
        <taxon>Astrophorina</taxon>
        <taxon>Geodiidae</taxon>
        <taxon>Geodia</taxon>
    </lineage>
</organism>